<dbReference type="SUPFAM" id="SSF53187">
    <property type="entry name" value="Zn-dependent exopeptidases"/>
    <property type="match status" value="1"/>
</dbReference>
<dbReference type="OrthoDB" id="9806267at2"/>
<dbReference type="InterPro" id="IPR050695">
    <property type="entry name" value="N-acetylmuramoyl_amidase_3"/>
</dbReference>
<dbReference type="PANTHER" id="PTHR30404:SF0">
    <property type="entry name" value="N-ACETYLMURAMOYL-L-ALANINE AMIDASE AMIC"/>
    <property type="match status" value="1"/>
</dbReference>
<comment type="caution">
    <text evidence="6">The sequence shown here is derived from an EMBL/GenBank/DDBJ whole genome shotgun (WGS) entry which is preliminary data.</text>
</comment>
<dbReference type="EMBL" id="PIUM01000006">
    <property type="protein sequence ID" value="PKU25079.1"/>
    <property type="molecule type" value="Genomic_DNA"/>
</dbReference>
<evidence type="ECO:0000259" key="5">
    <source>
        <dbReference type="SMART" id="SM00646"/>
    </source>
</evidence>
<dbReference type="Gene3D" id="2.60.40.3500">
    <property type="match status" value="1"/>
</dbReference>
<gene>
    <name evidence="6" type="ORF">CWS72_07675</name>
</gene>
<comment type="catalytic activity">
    <reaction evidence="1">
        <text>Hydrolyzes the link between N-acetylmuramoyl residues and L-amino acid residues in certain cell-wall glycopeptides.</text>
        <dbReference type="EC" id="3.5.1.28"/>
    </reaction>
</comment>
<feature type="domain" description="MurNAc-LAA" evidence="5">
    <location>
        <begin position="289"/>
        <end position="444"/>
    </location>
</feature>
<dbReference type="RefSeq" id="WP_101250006.1">
    <property type="nucleotide sequence ID" value="NZ_PIUM01000006.1"/>
</dbReference>
<feature type="region of interest" description="Disordered" evidence="4">
    <location>
        <begin position="144"/>
        <end position="233"/>
    </location>
</feature>
<sequence>MGRFRGLLLRIVTIVCVLLLGLPGWVMAGDRPAVTGVRVADHDGVTRFVMDLSLSIPFQVVGQTDPSRVVIEFPDLAWSAEAKGLSRPVGVLRNYHFDSSAGGPDRLVLDAGKPVTVQKAFLIPPAAGGHYRLVLDMTAGAPPPVPAKPAATSQSVSQANPILTPPPAPSGAKRPEGDTVARGAVPPPPPRAPAPVPAALPVAAAPAPAPDLSARPSGRKSAHSGKPIVVIDPGHGGVDPGAISLSGVYEKSIVLALARDVKAQLDKGGKVKCILTRDRDVFIPLRERVSIGRADNADLFVSLHADTVSDPDIRGLSVYTLSQNASDAEAQALADKENKADIVAGIDLSNESPEVTNILIDLVQRESMNLSAVFAHGLIQEISRGTRQLLQNTHRFAGFAVLKAPDVPSVLVETGYLSNPEDEQMLRRPEYRAKLATAMARAIEHYFAQTQKARRS</sequence>
<dbReference type="PANTHER" id="PTHR30404">
    <property type="entry name" value="N-ACETYLMURAMOYL-L-ALANINE AMIDASE"/>
    <property type="match status" value="1"/>
</dbReference>
<dbReference type="Pfam" id="PF01520">
    <property type="entry name" value="Amidase_3"/>
    <property type="match status" value="1"/>
</dbReference>
<dbReference type="GO" id="GO:0009253">
    <property type="term" value="P:peptidoglycan catabolic process"/>
    <property type="evidence" value="ECO:0007669"/>
    <property type="project" value="InterPro"/>
</dbReference>
<evidence type="ECO:0000256" key="1">
    <source>
        <dbReference type="ARBA" id="ARBA00001561"/>
    </source>
</evidence>
<evidence type="ECO:0000313" key="6">
    <source>
        <dbReference type="EMBL" id="PKU25079.1"/>
    </source>
</evidence>
<dbReference type="SMART" id="SM00646">
    <property type="entry name" value="Ami_3"/>
    <property type="match status" value="1"/>
</dbReference>
<dbReference type="CDD" id="cd02696">
    <property type="entry name" value="MurNAc-LAA"/>
    <property type="match status" value="1"/>
</dbReference>
<dbReference type="GO" id="GO:0008745">
    <property type="term" value="F:N-acetylmuramoyl-L-alanine amidase activity"/>
    <property type="evidence" value="ECO:0007669"/>
    <property type="project" value="UniProtKB-EC"/>
</dbReference>
<protein>
    <recommendedName>
        <fullName evidence="2">N-acetylmuramoyl-L-alanine amidase</fullName>
        <ecNumber evidence="2">3.5.1.28</ecNumber>
    </recommendedName>
</protein>
<dbReference type="GO" id="GO:0030288">
    <property type="term" value="C:outer membrane-bounded periplasmic space"/>
    <property type="evidence" value="ECO:0007669"/>
    <property type="project" value="TreeGrafter"/>
</dbReference>
<dbReference type="Proteomes" id="UP000233293">
    <property type="component" value="Unassembled WGS sequence"/>
</dbReference>
<reference evidence="7" key="1">
    <citation type="submission" date="2017-12" db="EMBL/GenBank/DDBJ databases">
        <title>Draft genome sequence of Telmatospirillum siberiense 26-4b1T, an acidotolerant peatland alphaproteobacterium potentially involved in sulfur cycling.</title>
        <authorList>
            <person name="Hausmann B."/>
            <person name="Pjevac P."/>
            <person name="Schreck K."/>
            <person name="Herbold C.W."/>
            <person name="Daims H."/>
            <person name="Wagner M."/>
            <person name="Pester M."/>
            <person name="Loy A."/>
        </authorList>
    </citation>
    <scope>NUCLEOTIDE SEQUENCE [LARGE SCALE GENOMIC DNA]</scope>
    <source>
        <strain evidence="7">26-4b1</strain>
    </source>
</reference>
<feature type="compositionally biased region" description="Polar residues" evidence="4">
    <location>
        <begin position="152"/>
        <end position="161"/>
    </location>
</feature>
<name>A0A2N3PXE9_9PROT</name>
<evidence type="ECO:0000256" key="3">
    <source>
        <dbReference type="ARBA" id="ARBA00022801"/>
    </source>
</evidence>
<feature type="compositionally biased region" description="Pro residues" evidence="4">
    <location>
        <begin position="185"/>
        <end position="198"/>
    </location>
</feature>
<keyword evidence="3" id="KW-0378">Hydrolase</keyword>
<dbReference type="EC" id="3.5.1.28" evidence="2"/>
<evidence type="ECO:0000313" key="7">
    <source>
        <dbReference type="Proteomes" id="UP000233293"/>
    </source>
</evidence>
<organism evidence="6 7">
    <name type="scientific">Telmatospirillum siberiense</name>
    <dbReference type="NCBI Taxonomy" id="382514"/>
    <lineage>
        <taxon>Bacteria</taxon>
        <taxon>Pseudomonadati</taxon>
        <taxon>Pseudomonadota</taxon>
        <taxon>Alphaproteobacteria</taxon>
        <taxon>Rhodospirillales</taxon>
        <taxon>Rhodospirillaceae</taxon>
        <taxon>Telmatospirillum</taxon>
    </lineage>
</organism>
<accession>A0A2N3PXE9</accession>
<evidence type="ECO:0000256" key="4">
    <source>
        <dbReference type="SAM" id="MobiDB-lite"/>
    </source>
</evidence>
<proteinExistence type="predicted"/>
<keyword evidence="7" id="KW-1185">Reference proteome</keyword>
<dbReference type="Gene3D" id="3.40.630.40">
    <property type="entry name" value="Zn-dependent exopeptidases"/>
    <property type="match status" value="1"/>
</dbReference>
<evidence type="ECO:0000256" key="2">
    <source>
        <dbReference type="ARBA" id="ARBA00011901"/>
    </source>
</evidence>
<dbReference type="AlphaFoldDB" id="A0A2N3PXE9"/>
<dbReference type="InterPro" id="IPR002508">
    <property type="entry name" value="MurNAc-LAA_cat"/>
</dbReference>